<evidence type="ECO:0000313" key="4">
    <source>
        <dbReference type="Proteomes" id="UP001596011"/>
    </source>
</evidence>
<dbReference type="Gene3D" id="1.10.1660.10">
    <property type="match status" value="1"/>
</dbReference>
<accession>A0ABV9HKB1</accession>
<proteinExistence type="predicted"/>
<dbReference type="RefSeq" id="WP_377137924.1">
    <property type="nucleotide sequence ID" value="NZ_JBHSFI010000005.1"/>
</dbReference>
<dbReference type="SMART" id="SM00422">
    <property type="entry name" value="HTH_MERR"/>
    <property type="match status" value="1"/>
</dbReference>
<comment type="caution">
    <text evidence="3">The sequence shown here is derived from an EMBL/GenBank/DDBJ whole genome shotgun (WGS) entry which is preliminary data.</text>
</comment>
<evidence type="ECO:0000256" key="1">
    <source>
        <dbReference type="ARBA" id="ARBA00023125"/>
    </source>
</evidence>
<keyword evidence="4" id="KW-1185">Reference proteome</keyword>
<dbReference type="PANTHER" id="PTHR30204">
    <property type="entry name" value="REDOX-CYCLING DRUG-SENSING TRANSCRIPTIONAL ACTIVATOR SOXR"/>
    <property type="match status" value="1"/>
</dbReference>
<dbReference type="PANTHER" id="PTHR30204:SF97">
    <property type="entry name" value="MERR FAMILY REGULATORY PROTEIN"/>
    <property type="match status" value="1"/>
</dbReference>
<dbReference type="InterPro" id="IPR010499">
    <property type="entry name" value="AraC_E-bd"/>
</dbReference>
<dbReference type="InterPro" id="IPR000551">
    <property type="entry name" value="MerR-type_HTH_dom"/>
</dbReference>
<organism evidence="3 4">
    <name type="scientific">Promicromonospora alba</name>
    <dbReference type="NCBI Taxonomy" id="1616110"/>
    <lineage>
        <taxon>Bacteria</taxon>
        <taxon>Bacillati</taxon>
        <taxon>Actinomycetota</taxon>
        <taxon>Actinomycetes</taxon>
        <taxon>Micrococcales</taxon>
        <taxon>Promicromonosporaceae</taxon>
        <taxon>Promicromonospora</taxon>
    </lineage>
</organism>
<dbReference type="PROSITE" id="PS50937">
    <property type="entry name" value="HTH_MERR_2"/>
    <property type="match status" value="1"/>
</dbReference>
<dbReference type="Pfam" id="PF13411">
    <property type="entry name" value="MerR_1"/>
    <property type="match status" value="1"/>
</dbReference>
<evidence type="ECO:0000259" key="2">
    <source>
        <dbReference type="PROSITE" id="PS50937"/>
    </source>
</evidence>
<dbReference type="CDD" id="cd01107">
    <property type="entry name" value="HTH_BmrR"/>
    <property type="match status" value="1"/>
</dbReference>
<dbReference type="SMART" id="SM00871">
    <property type="entry name" value="AraC_E_bind"/>
    <property type="match status" value="1"/>
</dbReference>
<dbReference type="InterPro" id="IPR029442">
    <property type="entry name" value="GyrI-like"/>
</dbReference>
<dbReference type="EMBL" id="JBHSFI010000005">
    <property type="protein sequence ID" value="MFC4630328.1"/>
    <property type="molecule type" value="Genomic_DNA"/>
</dbReference>
<gene>
    <name evidence="3" type="ORF">ACFO6V_18925</name>
</gene>
<protein>
    <submittedName>
        <fullName evidence="3">MerR family transcriptional regulator</fullName>
    </submittedName>
</protein>
<dbReference type="InterPro" id="IPR047057">
    <property type="entry name" value="MerR_fam"/>
</dbReference>
<dbReference type="Pfam" id="PF06445">
    <property type="entry name" value="GyrI-like"/>
    <property type="match status" value="1"/>
</dbReference>
<name>A0ABV9HKB1_9MICO</name>
<dbReference type="InterPro" id="IPR009061">
    <property type="entry name" value="DNA-bd_dom_put_sf"/>
</dbReference>
<keyword evidence="1" id="KW-0238">DNA-binding</keyword>
<dbReference type="Gene3D" id="3.20.80.10">
    <property type="entry name" value="Regulatory factor, effector binding domain"/>
    <property type="match status" value="1"/>
</dbReference>
<sequence>MTRGLTIGEFAQLTHLSVRTLRRYHDSGLLEPDRVDPVSGYRYYTSAQIPPAQVIHRLRELDVPLAEVRQILAAEDSGARAELVAGHLRRLEAELDRTRTAVASLRQLLSPSVPPEVALRSEPARVVAAVTDVVAQDDVLAWYSAAMAELDAAVVGHERLGPPGGHYANELFSDGRGSVLVYRPVADPPERGRVRPVELPAVELATVVHHGAHDDIDVTYGRLGAWVVDHALAVDGPVRETYLVTPADTPDASAWRTELAWPVFRLAP</sequence>
<evidence type="ECO:0000313" key="3">
    <source>
        <dbReference type="EMBL" id="MFC4630328.1"/>
    </source>
</evidence>
<dbReference type="SUPFAM" id="SSF46955">
    <property type="entry name" value="Putative DNA-binding domain"/>
    <property type="match status" value="1"/>
</dbReference>
<reference evidence="4" key="1">
    <citation type="journal article" date="2019" name="Int. J. Syst. Evol. Microbiol.">
        <title>The Global Catalogue of Microorganisms (GCM) 10K type strain sequencing project: providing services to taxonomists for standard genome sequencing and annotation.</title>
        <authorList>
            <consortium name="The Broad Institute Genomics Platform"/>
            <consortium name="The Broad Institute Genome Sequencing Center for Infectious Disease"/>
            <person name="Wu L."/>
            <person name="Ma J."/>
        </authorList>
    </citation>
    <scope>NUCLEOTIDE SEQUENCE [LARGE SCALE GENOMIC DNA]</scope>
    <source>
        <strain evidence="4">CCUG 42722</strain>
    </source>
</reference>
<dbReference type="InterPro" id="IPR011256">
    <property type="entry name" value="Reg_factor_effector_dom_sf"/>
</dbReference>
<dbReference type="SUPFAM" id="SSF55136">
    <property type="entry name" value="Probable bacterial effector-binding domain"/>
    <property type="match status" value="1"/>
</dbReference>
<feature type="domain" description="HTH merR-type" evidence="2">
    <location>
        <begin position="4"/>
        <end position="74"/>
    </location>
</feature>
<dbReference type="Proteomes" id="UP001596011">
    <property type="component" value="Unassembled WGS sequence"/>
</dbReference>